<dbReference type="PANTHER" id="PTHR30146">
    <property type="entry name" value="LACI-RELATED TRANSCRIPTIONAL REPRESSOR"/>
    <property type="match status" value="1"/>
</dbReference>
<proteinExistence type="predicted"/>
<evidence type="ECO:0000313" key="5">
    <source>
        <dbReference type="EMBL" id="GHD00587.1"/>
    </source>
</evidence>
<keyword evidence="6" id="KW-1185">Reference proteome</keyword>
<gene>
    <name evidence="5" type="ORF">GCM10008096_04070</name>
</gene>
<dbReference type="EMBL" id="BMXK01000001">
    <property type="protein sequence ID" value="GHD00587.1"/>
    <property type="molecule type" value="Genomic_DNA"/>
</dbReference>
<dbReference type="CDD" id="cd06267">
    <property type="entry name" value="PBP1_LacI_sugar_binding-like"/>
    <property type="match status" value="1"/>
</dbReference>
<dbReference type="SUPFAM" id="SSF53822">
    <property type="entry name" value="Periplasmic binding protein-like I"/>
    <property type="match status" value="1"/>
</dbReference>
<evidence type="ECO:0000256" key="3">
    <source>
        <dbReference type="ARBA" id="ARBA00023163"/>
    </source>
</evidence>
<dbReference type="Gene3D" id="1.10.260.40">
    <property type="entry name" value="lambda repressor-like DNA-binding domains"/>
    <property type="match status" value="1"/>
</dbReference>
<evidence type="ECO:0000256" key="2">
    <source>
        <dbReference type="ARBA" id="ARBA00023125"/>
    </source>
</evidence>
<dbReference type="CDD" id="cd01392">
    <property type="entry name" value="HTH_LacI"/>
    <property type="match status" value="1"/>
</dbReference>
<keyword evidence="2" id="KW-0238">DNA-binding</keyword>
<accession>A0ABQ3GBQ3</accession>
<dbReference type="Gene3D" id="3.40.50.2300">
    <property type="match status" value="2"/>
</dbReference>
<dbReference type="InterPro" id="IPR000843">
    <property type="entry name" value="HTH_LacI"/>
</dbReference>
<dbReference type="InterPro" id="IPR046335">
    <property type="entry name" value="LacI/GalR-like_sensor"/>
</dbReference>
<dbReference type="Pfam" id="PF13377">
    <property type="entry name" value="Peripla_BP_3"/>
    <property type="match status" value="1"/>
</dbReference>
<keyword evidence="3" id="KW-0804">Transcription</keyword>
<feature type="domain" description="HTH lacI-type" evidence="4">
    <location>
        <begin position="2"/>
        <end position="55"/>
    </location>
</feature>
<dbReference type="Proteomes" id="UP000642819">
    <property type="component" value="Unassembled WGS sequence"/>
</dbReference>
<dbReference type="Pfam" id="PF00356">
    <property type="entry name" value="LacI"/>
    <property type="match status" value="1"/>
</dbReference>
<evidence type="ECO:0000313" key="6">
    <source>
        <dbReference type="Proteomes" id="UP000642819"/>
    </source>
</evidence>
<dbReference type="PROSITE" id="PS50932">
    <property type="entry name" value="HTH_LACI_2"/>
    <property type="match status" value="1"/>
</dbReference>
<evidence type="ECO:0000259" key="4">
    <source>
        <dbReference type="PROSITE" id="PS50932"/>
    </source>
</evidence>
<name>A0ABQ3GBQ3_9MICC</name>
<keyword evidence="1" id="KW-0805">Transcription regulation</keyword>
<dbReference type="SUPFAM" id="SSF47413">
    <property type="entry name" value="lambda repressor-like DNA-binding domains"/>
    <property type="match status" value="1"/>
</dbReference>
<dbReference type="InterPro" id="IPR028082">
    <property type="entry name" value="Peripla_BP_I"/>
</dbReference>
<dbReference type="RefSeq" id="WP_189348418.1">
    <property type="nucleotide sequence ID" value="NZ_BMXK01000001.1"/>
</dbReference>
<organism evidence="5 6">
    <name type="scientific">Zhihengliuella salsuginis</name>
    <dbReference type="NCBI Taxonomy" id="578222"/>
    <lineage>
        <taxon>Bacteria</taxon>
        <taxon>Bacillati</taxon>
        <taxon>Actinomycetota</taxon>
        <taxon>Actinomycetes</taxon>
        <taxon>Micrococcales</taxon>
        <taxon>Micrococcaceae</taxon>
        <taxon>Zhihengliuella</taxon>
    </lineage>
</organism>
<reference evidence="6" key="1">
    <citation type="journal article" date="2019" name="Int. J. Syst. Evol. Microbiol.">
        <title>The Global Catalogue of Microorganisms (GCM) 10K type strain sequencing project: providing services to taxonomists for standard genome sequencing and annotation.</title>
        <authorList>
            <consortium name="The Broad Institute Genomics Platform"/>
            <consortium name="The Broad Institute Genome Sequencing Center for Infectious Disease"/>
            <person name="Wu L."/>
            <person name="Ma J."/>
        </authorList>
    </citation>
    <scope>NUCLEOTIDE SEQUENCE [LARGE SCALE GENOMIC DNA]</scope>
    <source>
        <strain evidence="6">KCTC 19466</strain>
    </source>
</reference>
<dbReference type="PANTHER" id="PTHR30146:SF153">
    <property type="entry name" value="LACTOSE OPERON REPRESSOR"/>
    <property type="match status" value="1"/>
</dbReference>
<dbReference type="SMART" id="SM00354">
    <property type="entry name" value="HTH_LACI"/>
    <property type="match status" value="1"/>
</dbReference>
<dbReference type="InterPro" id="IPR010982">
    <property type="entry name" value="Lambda_DNA-bd_dom_sf"/>
</dbReference>
<comment type="caution">
    <text evidence="5">The sequence shown here is derived from an EMBL/GenBank/DDBJ whole genome shotgun (WGS) entry which is preliminary data.</text>
</comment>
<dbReference type="PROSITE" id="PS00356">
    <property type="entry name" value="HTH_LACI_1"/>
    <property type="match status" value="1"/>
</dbReference>
<sequence>MATLADVARAAGVSKATASRALAGRQVAQQTRERVLAAARRLDYVASPAAVSLATGKSGMIAAIVPSLDTWFTATLIDGIAEAALDRDFDVVLYGLGERGTLRQRAFEHFQRRKHVDAVFSGNFALTTGEIEQLRDLNVPVAGIGAAAEGIRTWCLDDVAAGRAATDHLIGLGHREIVFAGGRRETDLSLYIAEDSRHRGYAESLAAAGLAVRPALHVEPNFNAAYAEGLRLFRSAEPPRALYAATDDIAMGLILAARDAGLAIPADLSIVGTDDQRLAEPFGLTTLRQDPAAQGGEIMRWLAREIETPSRDRSHTRVLPELIVRGTTAAPTPR</sequence>
<protein>
    <submittedName>
        <fullName evidence="5">LacI family transcriptional regulator</fullName>
    </submittedName>
</protein>
<evidence type="ECO:0000256" key="1">
    <source>
        <dbReference type="ARBA" id="ARBA00023015"/>
    </source>
</evidence>